<organism evidence="2">
    <name type="scientific">marine metagenome</name>
    <dbReference type="NCBI Taxonomy" id="408172"/>
    <lineage>
        <taxon>unclassified sequences</taxon>
        <taxon>metagenomes</taxon>
        <taxon>ecological metagenomes</taxon>
    </lineage>
</organism>
<dbReference type="GO" id="GO:0016051">
    <property type="term" value="P:carbohydrate biosynthetic process"/>
    <property type="evidence" value="ECO:0007669"/>
    <property type="project" value="InterPro"/>
</dbReference>
<protein>
    <recommendedName>
        <fullName evidence="1">PseI/NeuA/B-like domain-containing protein</fullName>
    </recommendedName>
</protein>
<dbReference type="InterPro" id="IPR051690">
    <property type="entry name" value="PseI-like"/>
</dbReference>
<accession>A0A382JE42</accession>
<feature type="domain" description="PseI/NeuA/B-like" evidence="1">
    <location>
        <begin position="21"/>
        <end position="229"/>
    </location>
</feature>
<dbReference type="EMBL" id="UINC01073538">
    <property type="protein sequence ID" value="SVC10008.1"/>
    <property type="molecule type" value="Genomic_DNA"/>
</dbReference>
<dbReference type="InterPro" id="IPR013132">
    <property type="entry name" value="PseI/NeuA/B-like_N"/>
</dbReference>
<evidence type="ECO:0000259" key="1">
    <source>
        <dbReference type="Pfam" id="PF03102"/>
    </source>
</evidence>
<dbReference type="Pfam" id="PF03102">
    <property type="entry name" value="NeuB"/>
    <property type="match status" value="1"/>
</dbReference>
<dbReference type="GO" id="GO:0047444">
    <property type="term" value="F:N-acylneuraminate-9-phosphate synthase activity"/>
    <property type="evidence" value="ECO:0007669"/>
    <property type="project" value="TreeGrafter"/>
</dbReference>
<dbReference type="InterPro" id="IPR013785">
    <property type="entry name" value="Aldolase_TIM"/>
</dbReference>
<dbReference type="PANTHER" id="PTHR42966:SF1">
    <property type="entry name" value="SIALIC ACID SYNTHASE"/>
    <property type="match status" value="1"/>
</dbReference>
<dbReference type="SUPFAM" id="SSF51569">
    <property type="entry name" value="Aldolase"/>
    <property type="match status" value="1"/>
</dbReference>
<name>A0A382JE42_9ZZZZ</name>
<evidence type="ECO:0000313" key="2">
    <source>
        <dbReference type="EMBL" id="SVC10008.1"/>
    </source>
</evidence>
<sequence length="231" mass="26721">VFVTAEIGVNWDGNFELVEKMIMNSKNAGCDAVKFQAFDEKIVKDHPEKERLLKTSLSKSNIEQINSIAKKVGIEWYCTPMYDKAVEILDPFVKRYKIRYGDSLELHDGKNSSLISKVLETGKEIIISSQKSPKHLEIYNNDNIKWLYVVPKYPCQIEELDFRYLNDFDGYSNHCLDFVAPISAVILGAEMIEIHVTSNKNKNFVDNMVSFDAEETNRLVDMIRHFEKLQR</sequence>
<feature type="non-terminal residue" evidence="2">
    <location>
        <position position="1"/>
    </location>
</feature>
<gene>
    <name evidence="2" type="ORF">METZ01_LOCUS262862</name>
</gene>
<dbReference type="PANTHER" id="PTHR42966">
    <property type="entry name" value="N-ACETYLNEURAMINATE SYNTHASE"/>
    <property type="match status" value="1"/>
</dbReference>
<reference evidence="2" key="1">
    <citation type="submission" date="2018-05" db="EMBL/GenBank/DDBJ databases">
        <authorList>
            <person name="Lanie J.A."/>
            <person name="Ng W.-L."/>
            <person name="Kazmierczak K.M."/>
            <person name="Andrzejewski T.M."/>
            <person name="Davidsen T.M."/>
            <person name="Wayne K.J."/>
            <person name="Tettelin H."/>
            <person name="Glass J.I."/>
            <person name="Rusch D."/>
            <person name="Podicherti R."/>
            <person name="Tsui H.-C.T."/>
            <person name="Winkler M.E."/>
        </authorList>
    </citation>
    <scope>NUCLEOTIDE SEQUENCE</scope>
</reference>
<proteinExistence type="predicted"/>
<dbReference type="Gene3D" id="3.20.20.70">
    <property type="entry name" value="Aldolase class I"/>
    <property type="match status" value="1"/>
</dbReference>
<dbReference type="AlphaFoldDB" id="A0A382JE42"/>